<dbReference type="Proteomes" id="UP001596443">
    <property type="component" value="Unassembled WGS sequence"/>
</dbReference>
<accession>A0ABD5T8W0</accession>
<name>A0ABD5T8W0_9EURY</name>
<evidence type="ECO:0000313" key="2">
    <source>
        <dbReference type="EMBL" id="MFC6785820.1"/>
    </source>
</evidence>
<organism evidence="2 3">
    <name type="scientific">Halobaculum halobium</name>
    <dbReference type="NCBI Taxonomy" id="3032281"/>
    <lineage>
        <taxon>Archaea</taxon>
        <taxon>Methanobacteriati</taxon>
        <taxon>Methanobacteriota</taxon>
        <taxon>Stenosarchaea group</taxon>
        <taxon>Halobacteria</taxon>
        <taxon>Halobacteriales</taxon>
        <taxon>Haloferacaceae</taxon>
        <taxon>Halobaculum</taxon>
    </lineage>
</organism>
<evidence type="ECO:0000256" key="1">
    <source>
        <dbReference type="SAM" id="MobiDB-lite"/>
    </source>
</evidence>
<gene>
    <name evidence="2" type="ORF">ACFQFD_07490</name>
</gene>
<keyword evidence="3" id="KW-1185">Reference proteome</keyword>
<protein>
    <recommendedName>
        <fullName evidence="4">SipW-cognate class signal peptide</fullName>
    </recommendedName>
</protein>
<evidence type="ECO:0008006" key="4">
    <source>
        <dbReference type="Google" id="ProtNLM"/>
    </source>
</evidence>
<sequence length="169" mass="17165">MGRTALRVVLLVVIAAGVSGATVGSAGFSAVEADRTVSVNVVGNDEAYVGVVACEKSANAGNGKGPVRVWVTNRYTDEMTVESITSDDAVRRNPDQRLGTVDPGEREHLNPVFASAVSSVTVEVSADGLDASVTRTVTSKTDCPFSTGNANGKTNASTTATGTATNASG</sequence>
<dbReference type="AlphaFoldDB" id="A0ABD5T8W0"/>
<reference evidence="2 3" key="1">
    <citation type="journal article" date="2019" name="Int. J. Syst. Evol. Microbiol.">
        <title>The Global Catalogue of Microorganisms (GCM) 10K type strain sequencing project: providing services to taxonomists for standard genome sequencing and annotation.</title>
        <authorList>
            <consortium name="The Broad Institute Genomics Platform"/>
            <consortium name="The Broad Institute Genome Sequencing Center for Infectious Disease"/>
            <person name="Wu L."/>
            <person name="Ma J."/>
        </authorList>
    </citation>
    <scope>NUCLEOTIDE SEQUENCE [LARGE SCALE GENOMIC DNA]</scope>
    <source>
        <strain evidence="2 3">SYNS20</strain>
    </source>
</reference>
<feature type="compositionally biased region" description="Low complexity" evidence="1">
    <location>
        <begin position="147"/>
        <end position="169"/>
    </location>
</feature>
<dbReference type="RefSeq" id="WP_284062642.1">
    <property type="nucleotide sequence ID" value="NZ_CP126158.1"/>
</dbReference>
<feature type="region of interest" description="Disordered" evidence="1">
    <location>
        <begin position="146"/>
        <end position="169"/>
    </location>
</feature>
<dbReference type="GeneID" id="81208879"/>
<proteinExistence type="predicted"/>
<comment type="caution">
    <text evidence="2">The sequence shown here is derived from an EMBL/GenBank/DDBJ whole genome shotgun (WGS) entry which is preliminary data.</text>
</comment>
<dbReference type="EMBL" id="JBHSWX010000012">
    <property type="protein sequence ID" value="MFC6785820.1"/>
    <property type="molecule type" value="Genomic_DNA"/>
</dbReference>
<evidence type="ECO:0000313" key="3">
    <source>
        <dbReference type="Proteomes" id="UP001596443"/>
    </source>
</evidence>